<dbReference type="InParanoid" id="I3EFQ4"/>
<reference evidence="1" key="1">
    <citation type="submission" date="2011-01" db="EMBL/GenBank/DDBJ databases">
        <title>The Genome Sequence of Nematocida parisii strain ERTm3.</title>
        <authorList>
            <consortium name="The Broad Institute Genome Sequencing Platform"/>
            <consortium name="The Broad Institute Genome Sequencing Center for Infectious Disease"/>
            <person name="Cuomo C."/>
            <person name="Troemel E."/>
            <person name="Young S.K."/>
            <person name="Zeng Q."/>
            <person name="Gargeya S."/>
            <person name="Fitzgerald M."/>
            <person name="Haas B."/>
            <person name="Abouelleil A."/>
            <person name="Alvarado L."/>
            <person name="Arachchi H.M."/>
            <person name="Berlin A."/>
            <person name="Chapman S.B."/>
            <person name="Gearin G."/>
            <person name="Goldberg J."/>
            <person name="Griggs A."/>
            <person name="Gujja S."/>
            <person name="Hansen M."/>
            <person name="Heiman D."/>
            <person name="Howarth C."/>
            <person name="Larimer J."/>
            <person name="Lui A."/>
            <person name="MacDonald P.J.P."/>
            <person name="McCowen C."/>
            <person name="Montmayeur A."/>
            <person name="Murphy C."/>
            <person name="Neiman D."/>
            <person name="Pearson M."/>
            <person name="Priest M."/>
            <person name="Roberts A."/>
            <person name="Saif S."/>
            <person name="Shea T."/>
            <person name="Sisk P."/>
            <person name="Stolte C."/>
            <person name="Sykes S."/>
            <person name="Wortman J."/>
            <person name="Nusbaum C."/>
            <person name="Birren B."/>
        </authorList>
    </citation>
    <scope>NUCLEOTIDE SEQUENCE</scope>
    <source>
        <strain evidence="1">ERTm3</strain>
    </source>
</reference>
<dbReference type="HOGENOM" id="CLU_2250794_0_0_1"/>
<evidence type="ECO:0000313" key="1">
    <source>
        <dbReference type="EMBL" id="EIJ88051.1"/>
    </source>
</evidence>
<protein>
    <submittedName>
        <fullName evidence="1">Uncharacterized protein</fullName>
    </submittedName>
</protein>
<dbReference type="OMA" id="TIHIYIV"/>
<proteinExistence type="predicted"/>
<organism evidence="1 2">
    <name type="scientific">Nematocida parisii (strain ERTm3)</name>
    <name type="common">Nematode killer fungus</name>
    <dbReference type="NCBI Taxonomy" id="935791"/>
    <lineage>
        <taxon>Eukaryota</taxon>
        <taxon>Fungi</taxon>
        <taxon>Fungi incertae sedis</taxon>
        <taxon>Microsporidia</taxon>
        <taxon>Nematocida</taxon>
    </lineage>
</organism>
<dbReference type="OrthoDB" id="2191511at2759"/>
<dbReference type="Proteomes" id="UP000002872">
    <property type="component" value="Unassembled WGS sequence"/>
</dbReference>
<dbReference type="EMBL" id="GL870879">
    <property type="protein sequence ID" value="EIJ88051.1"/>
    <property type="molecule type" value="Genomic_DNA"/>
</dbReference>
<name>I3EFQ4_NEMP3</name>
<dbReference type="VEuPathDB" id="MicrosporidiaDB:NEQG_01495"/>
<keyword evidence="2" id="KW-1185">Reference proteome</keyword>
<dbReference type="AlphaFoldDB" id="I3EFQ4"/>
<evidence type="ECO:0000313" key="2">
    <source>
        <dbReference type="Proteomes" id="UP000002872"/>
    </source>
</evidence>
<gene>
    <name evidence="1" type="ORF">NEQG_01495</name>
</gene>
<sequence>MHPNSTKSAYAQIIFGEKTSFIRFTRDISITSLIKLSLLGLVCSIEHKYKKVTEEEINLEEYSEFLFYVEDQGGRKIFLGREREEDFKELLKFFNYRLTIHIYIVGNK</sequence>
<accession>I3EFQ4</accession>